<gene>
    <name evidence="9" type="ORF">FZ040_00730</name>
</gene>
<dbReference type="AlphaFoldDB" id="A0A5D6WDJ5"/>
<keyword evidence="5" id="KW-0808">Transferase</keyword>
<dbReference type="PROSITE" id="PS50109">
    <property type="entry name" value="HIS_KIN"/>
    <property type="match status" value="1"/>
</dbReference>
<keyword evidence="7" id="KW-0902">Two-component regulatory system</keyword>
<keyword evidence="4" id="KW-0597">Phosphoprotein</keyword>
<dbReference type="InterPro" id="IPR050351">
    <property type="entry name" value="BphY/WalK/GraS-like"/>
</dbReference>
<dbReference type="GO" id="GO:0005886">
    <property type="term" value="C:plasma membrane"/>
    <property type="evidence" value="ECO:0007669"/>
    <property type="project" value="TreeGrafter"/>
</dbReference>
<dbReference type="InterPro" id="IPR036890">
    <property type="entry name" value="HATPase_C_sf"/>
</dbReference>
<comment type="subcellular location">
    <subcellularLocation>
        <location evidence="2">Membrane</location>
    </subcellularLocation>
</comment>
<dbReference type="EMBL" id="VTOY01000001">
    <property type="protein sequence ID" value="TYZ24604.1"/>
    <property type="molecule type" value="Genomic_DNA"/>
</dbReference>
<evidence type="ECO:0000256" key="3">
    <source>
        <dbReference type="ARBA" id="ARBA00012438"/>
    </source>
</evidence>
<protein>
    <recommendedName>
        <fullName evidence="3">histidine kinase</fullName>
        <ecNumber evidence="3">2.7.13.3</ecNumber>
    </recommendedName>
</protein>
<comment type="caution">
    <text evidence="9">The sequence shown here is derived from an EMBL/GenBank/DDBJ whole genome shotgun (WGS) entry which is preliminary data.</text>
</comment>
<dbReference type="EC" id="2.7.13.3" evidence="3"/>
<dbReference type="InterPro" id="IPR003594">
    <property type="entry name" value="HATPase_dom"/>
</dbReference>
<dbReference type="Pfam" id="PF02518">
    <property type="entry name" value="HATPase_c"/>
    <property type="match status" value="1"/>
</dbReference>
<evidence type="ECO:0000256" key="2">
    <source>
        <dbReference type="ARBA" id="ARBA00004370"/>
    </source>
</evidence>
<feature type="domain" description="Histidine kinase" evidence="8">
    <location>
        <begin position="1"/>
        <end position="99"/>
    </location>
</feature>
<dbReference type="Proteomes" id="UP000323646">
    <property type="component" value="Unassembled WGS sequence"/>
</dbReference>
<comment type="catalytic activity">
    <reaction evidence="1">
        <text>ATP + protein L-histidine = ADP + protein N-phospho-L-histidine.</text>
        <dbReference type="EC" id="2.7.13.3"/>
    </reaction>
</comment>
<dbReference type="InterPro" id="IPR005467">
    <property type="entry name" value="His_kinase_dom"/>
</dbReference>
<dbReference type="SMART" id="SM00387">
    <property type="entry name" value="HATPase_c"/>
    <property type="match status" value="1"/>
</dbReference>
<reference evidence="9 10" key="1">
    <citation type="submission" date="2019-08" db="EMBL/GenBank/DDBJ databases">
        <title>Selenomonas sp. mPRGC5 and Selenomonas sp. mPRGC8 isolated from ruminal fluid of dairy goat (Capra hircus).</title>
        <authorList>
            <person name="Poothong S."/>
            <person name="Nuengjamnong C."/>
            <person name="Tanasupawat S."/>
        </authorList>
    </citation>
    <scope>NUCLEOTIDE SEQUENCE [LARGE SCALE GENOMIC DNA]</scope>
    <source>
        <strain evidence="10">mPRGC5</strain>
    </source>
</reference>
<name>A0A5D6WDJ5_9FIRM</name>
<dbReference type="SUPFAM" id="SSF55874">
    <property type="entry name" value="ATPase domain of HSP90 chaperone/DNA topoisomerase II/histidine kinase"/>
    <property type="match status" value="1"/>
</dbReference>
<dbReference type="OrthoDB" id="9813151at2"/>
<organism evidence="9 10">
    <name type="scientific">Selenomonas ruminis</name>
    <dbReference type="NCBI Taxonomy" id="2593411"/>
    <lineage>
        <taxon>Bacteria</taxon>
        <taxon>Bacillati</taxon>
        <taxon>Bacillota</taxon>
        <taxon>Negativicutes</taxon>
        <taxon>Selenomonadales</taxon>
        <taxon>Selenomonadaceae</taxon>
        <taxon>Selenomonas</taxon>
    </lineage>
</organism>
<evidence type="ECO:0000256" key="1">
    <source>
        <dbReference type="ARBA" id="ARBA00000085"/>
    </source>
</evidence>
<evidence type="ECO:0000256" key="6">
    <source>
        <dbReference type="ARBA" id="ARBA00022777"/>
    </source>
</evidence>
<dbReference type="GO" id="GO:0000155">
    <property type="term" value="F:phosphorelay sensor kinase activity"/>
    <property type="evidence" value="ECO:0007669"/>
    <property type="project" value="TreeGrafter"/>
</dbReference>
<dbReference type="PANTHER" id="PTHR45453">
    <property type="entry name" value="PHOSPHATE REGULON SENSOR PROTEIN PHOR"/>
    <property type="match status" value="1"/>
</dbReference>
<evidence type="ECO:0000313" key="9">
    <source>
        <dbReference type="EMBL" id="TYZ24604.1"/>
    </source>
</evidence>
<evidence type="ECO:0000313" key="10">
    <source>
        <dbReference type="Proteomes" id="UP000323646"/>
    </source>
</evidence>
<proteinExistence type="predicted"/>
<evidence type="ECO:0000256" key="7">
    <source>
        <dbReference type="ARBA" id="ARBA00023012"/>
    </source>
</evidence>
<dbReference type="InterPro" id="IPR004358">
    <property type="entry name" value="Sig_transdc_His_kin-like_C"/>
</dbReference>
<dbReference type="PRINTS" id="PR00344">
    <property type="entry name" value="BCTRLSENSOR"/>
</dbReference>
<dbReference type="Gene3D" id="3.30.565.10">
    <property type="entry name" value="Histidine kinase-like ATPase, C-terminal domain"/>
    <property type="match status" value="1"/>
</dbReference>
<dbReference type="GO" id="GO:0016036">
    <property type="term" value="P:cellular response to phosphate starvation"/>
    <property type="evidence" value="ECO:0007669"/>
    <property type="project" value="TreeGrafter"/>
</dbReference>
<keyword evidence="10" id="KW-1185">Reference proteome</keyword>
<accession>A0A5D6WDJ5</accession>
<keyword evidence="6 9" id="KW-0418">Kinase</keyword>
<evidence type="ECO:0000256" key="4">
    <source>
        <dbReference type="ARBA" id="ARBA00022553"/>
    </source>
</evidence>
<evidence type="ECO:0000259" key="8">
    <source>
        <dbReference type="PROSITE" id="PS50109"/>
    </source>
</evidence>
<sequence length="117" mass="13037">MPMLIHGNAEKMARLLDNLFSNASKYTSPQGKIGVTLHKREGNVELILSNTCPELSEQELLHLFDRFYRVEKSRSLRTGGAGLGLAIARRIVELHQGEIFAAYHNGMIHIHVCVAAN</sequence>
<dbReference type="PANTHER" id="PTHR45453:SF1">
    <property type="entry name" value="PHOSPHATE REGULON SENSOR PROTEIN PHOR"/>
    <property type="match status" value="1"/>
</dbReference>
<dbReference type="GO" id="GO:0004721">
    <property type="term" value="F:phosphoprotein phosphatase activity"/>
    <property type="evidence" value="ECO:0007669"/>
    <property type="project" value="TreeGrafter"/>
</dbReference>
<evidence type="ECO:0000256" key="5">
    <source>
        <dbReference type="ARBA" id="ARBA00022679"/>
    </source>
</evidence>